<dbReference type="InterPro" id="IPR041108">
    <property type="entry name" value="PP_kinase_C_1"/>
</dbReference>
<dbReference type="GO" id="GO:0008976">
    <property type="term" value="F:polyphosphate kinase activity"/>
    <property type="evidence" value="ECO:0007669"/>
    <property type="project" value="UniProtKB-UniRule"/>
</dbReference>
<dbReference type="GO" id="GO:0009358">
    <property type="term" value="C:polyphosphate kinase complex"/>
    <property type="evidence" value="ECO:0007669"/>
    <property type="project" value="InterPro"/>
</dbReference>
<evidence type="ECO:0000259" key="9">
    <source>
        <dbReference type="Pfam" id="PF13089"/>
    </source>
</evidence>
<comment type="catalytic activity">
    <reaction evidence="6 7">
        <text>[phosphate](n) + ATP = [phosphate](n+1) + ADP</text>
        <dbReference type="Rhea" id="RHEA:19573"/>
        <dbReference type="Rhea" id="RHEA-COMP:9859"/>
        <dbReference type="Rhea" id="RHEA-COMP:14280"/>
        <dbReference type="ChEBI" id="CHEBI:16838"/>
        <dbReference type="ChEBI" id="CHEBI:30616"/>
        <dbReference type="ChEBI" id="CHEBI:456216"/>
        <dbReference type="EC" id="2.7.4.1"/>
    </reaction>
</comment>
<dbReference type="EC" id="2.7.4.1" evidence="6 7"/>
<name>A0A1M6P0R8_REIAG</name>
<feature type="binding site" evidence="6">
    <location>
        <position position="618"/>
    </location>
    <ligand>
        <name>ATP</name>
        <dbReference type="ChEBI" id="CHEBI:30616"/>
    </ligand>
</feature>
<dbReference type="PANTHER" id="PTHR30218">
    <property type="entry name" value="POLYPHOSPHATE KINASE"/>
    <property type="match status" value="1"/>
</dbReference>
<dbReference type="GO" id="GO:0046872">
    <property type="term" value="F:metal ion binding"/>
    <property type="evidence" value="ECO:0007669"/>
    <property type="project" value="UniProtKB-KW"/>
</dbReference>
<evidence type="ECO:0000256" key="4">
    <source>
        <dbReference type="ARBA" id="ARBA00022777"/>
    </source>
</evidence>
<organism evidence="12 13">
    <name type="scientific">Reichenbachiella agariperforans</name>
    <dbReference type="NCBI Taxonomy" id="156994"/>
    <lineage>
        <taxon>Bacteria</taxon>
        <taxon>Pseudomonadati</taxon>
        <taxon>Bacteroidota</taxon>
        <taxon>Cytophagia</taxon>
        <taxon>Cytophagales</taxon>
        <taxon>Reichenbachiellaceae</taxon>
        <taxon>Reichenbachiella</taxon>
    </lineage>
</organism>
<keyword evidence="1 6" id="KW-0597">Phosphoprotein</keyword>
<evidence type="ECO:0000256" key="7">
    <source>
        <dbReference type="RuleBase" id="RU003800"/>
    </source>
</evidence>
<feature type="domain" description="Polyphosphate kinase N-terminal" evidence="9">
    <location>
        <begin position="35"/>
        <end position="141"/>
    </location>
</feature>
<comment type="cofactor">
    <cofactor evidence="6">
        <name>Mg(2+)</name>
        <dbReference type="ChEBI" id="CHEBI:18420"/>
    </cofactor>
</comment>
<dbReference type="Proteomes" id="UP000184474">
    <property type="component" value="Unassembled WGS sequence"/>
</dbReference>
<evidence type="ECO:0000256" key="2">
    <source>
        <dbReference type="ARBA" id="ARBA00022679"/>
    </source>
</evidence>
<dbReference type="Pfam" id="PF17941">
    <property type="entry name" value="PP_kinase_C_1"/>
    <property type="match status" value="1"/>
</dbReference>
<dbReference type="GO" id="GO:0006799">
    <property type="term" value="P:polyphosphate biosynthetic process"/>
    <property type="evidence" value="ECO:0007669"/>
    <property type="project" value="UniProtKB-UniRule"/>
</dbReference>
<evidence type="ECO:0000256" key="6">
    <source>
        <dbReference type="HAMAP-Rule" id="MF_00347"/>
    </source>
</evidence>
<protein>
    <recommendedName>
        <fullName evidence="6 7">Polyphosphate kinase</fullName>
        <ecNumber evidence="6 7">2.7.4.1</ecNumber>
    </recommendedName>
    <alternativeName>
        <fullName evidence="6">ATP-polyphosphate phosphotransferase</fullName>
    </alternativeName>
    <alternativeName>
        <fullName evidence="6">Polyphosphoric acid kinase</fullName>
    </alternativeName>
</protein>
<evidence type="ECO:0000256" key="1">
    <source>
        <dbReference type="ARBA" id="ARBA00022553"/>
    </source>
</evidence>
<feature type="domain" description="Polyphosphate kinase C-terminal" evidence="11">
    <location>
        <begin position="356"/>
        <end position="521"/>
    </location>
</feature>
<dbReference type="STRING" id="156994.SAMN04488028_102499"/>
<evidence type="ECO:0000259" key="11">
    <source>
        <dbReference type="Pfam" id="PF17941"/>
    </source>
</evidence>
<comment type="similarity">
    <text evidence="6 7">Belongs to the polyphosphate kinase 1 (PPK1) family.</text>
</comment>
<keyword evidence="5 6" id="KW-0067">ATP-binding</keyword>
<dbReference type="CDD" id="cd09167">
    <property type="entry name" value="PLDc_EcPPK1_C2_like"/>
    <property type="match status" value="1"/>
</dbReference>
<evidence type="ECO:0000259" key="10">
    <source>
        <dbReference type="Pfam" id="PF13090"/>
    </source>
</evidence>
<dbReference type="InterPro" id="IPR025200">
    <property type="entry name" value="PPK_C_dom2"/>
</dbReference>
<dbReference type="SUPFAM" id="SSF143724">
    <property type="entry name" value="PHP14-like"/>
    <property type="match status" value="1"/>
</dbReference>
<dbReference type="Pfam" id="PF13089">
    <property type="entry name" value="PP_kinase_N"/>
    <property type="match status" value="1"/>
</dbReference>
<dbReference type="CDD" id="cd09164">
    <property type="entry name" value="PLDc_EcPPK1_C1_like"/>
    <property type="match status" value="1"/>
</dbReference>
<dbReference type="SUPFAM" id="SSF56024">
    <property type="entry name" value="Phospholipase D/nuclease"/>
    <property type="match status" value="2"/>
</dbReference>
<dbReference type="SUPFAM" id="SSF140356">
    <property type="entry name" value="PPK N-terminal domain-like"/>
    <property type="match status" value="1"/>
</dbReference>
<evidence type="ECO:0000256" key="5">
    <source>
        <dbReference type="ARBA" id="ARBA00022840"/>
    </source>
</evidence>
<keyword evidence="6" id="KW-0479">Metal-binding</keyword>
<dbReference type="NCBIfam" id="TIGR03705">
    <property type="entry name" value="poly_P_kin"/>
    <property type="match status" value="1"/>
</dbReference>
<feature type="binding site" evidence="6">
    <location>
        <position position="494"/>
    </location>
    <ligand>
        <name>ATP</name>
        <dbReference type="ChEBI" id="CHEBI:30616"/>
    </ligand>
</feature>
<dbReference type="HAMAP" id="MF_00347">
    <property type="entry name" value="Polyphosphate_kinase"/>
    <property type="match status" value="1"/>
</dbReference>
<feature type="binding site" evidence="6">
    <location>
        <position position="590"/>
    </location>
    <ligand>
        <name>ATP</name>
        <dbReference type="ChEBI" id="CHEBI:30616"/>
    </ligand>
</feature>
<feature type="binding site" evidence="6">
    <location>
        <position position="400"/>
    </location>
    <ligand>
        <name>Mg(2+)</name>
        <dbReference type="ChEBI" id="CHEBI:18420"/>
    </ligand>
</feature>
<dbReference type="AlphaFoldDB" id="A0A1M6P0R8"/>
<dbReference type="InterPro" id="IPR003414">
    <property type="entry name" value="PP_kinase"/>
</dbReference>
<feature type="binding site" evidence="6">
    <location>
        <position position="430"/>
    </location>
    <ligand>
        <name>Mg(2+)</name>
        <dbReference type="ChEBI" id="CHEBI:18420"/>
    </ligand>
</feature>
<feature type="binding site" evidence="6">
    <location>
        <position position="73"/>
    </location>
    <ligand>
        <name>ATP</name>
        <dbReference type="ChEBI" id="CHEBI:30616"/>
    </ligand>
</feature>
<evidence type="ECO:0000259" key="8">
    <source>
        <dbReference type="Pfam" id="PF02503"/>
    </source>
</evidence>
<dbReference type="InterPro" id="IPR025198">
    <property type="entry name" value="PPK_N_dom"/>
</dbReference>
<dbReference type="NCBIfam" id="NF003917">
    <property type="entry name" value="PRK05443.1-1"/>
    <property type="match status" value="1"/>
</dbReference>
<dbReference type="PIRSF" id="PIRSF015589">
    <property type="entry name" value="PP_kinase"/>
    <property type="match status" value="1"/>
</dbReference>
<keyword evidence="2 6" id="KW-0808">Transferase</keyword>
<dbReference type="Pfam" id="PF13090">
    <property type="entry name" value="PP_kinase_C"/>
    <property type="match status" value="1"/>
</dbReference>
<dbReference type="InterPro" id="IPR024953">
    <property type="entry name" value="PP_kinase_middle"/>
</dbReference>
<comment type="function">
    <text evidence="6 7">Catalyzes the reversible transfer of the terminal phosphate of ATP to form a long-chain polyphosphate (polyP).</text>
</comment>
<keyword evidence="4 6" id="KW-0418">Kinase</keyword>
<dbReference type="Gene3D" id="3.30.870.10">
    <property type="entry name" value="Endonuclease Chain A"/>
    <property type="match status" value="2"/>
</dbReference>
<keyword evidence="6" id="KW-0460">Magnesium</keyword>
<keyword evidence="3 6" id="KW-0547">Nucleotide-binding</keyword>
<proteinExistence type="inferred from homology"/>
<dbReference type="Pfam" id="PF02503">
    <property type="entry name" value="PP_kinase"/>
    <property type="match status" value="1"/>
</dbReference>
<sequence length="715" mass="83666">MFIINRLFDKFTHNIIIPYHLEEQTLDTTEVTNKYFDRDLSWLTFNYRVLKEAQSNDVPLFERLKFLAIYSSNQDEFFRVRVANLRNYIKLDKKKINKALEYDPKALLTNIHARVQDQMIEFGETLRKKVLVELEKNGVFILAPELLNEDQKAACLYFFKTKVLSFLQPYIFGYSSREPFLNNRELYFALRIQNKFSGNIDFAYLNIPSNRVARFFQLPSPNVQFHYMFLDDIIRMNLDFVFPDYDILECQSIKMNKDADLNIEDEFSGDLVEKIQKQIERRNVGVPARFLYDTTTSADLLSYLKSAFDLMDEDLVPGGHYHSLFDFFQLPNPIGKSIEFEPMTPLRNVRIDRHRSIFSAIDEKDQMLHFPYHTYNYILQFFNQAAIDPHVSELKVTFYRMASDSLIGNALMSAAKNEKKVTVFMELKARFDEENNLRWAERMQKAGVKIIYSIPGLKVHAKVALVKKKTETGMIKNYCFFGTGNLNEKTASMYADHGLLTCDKEMGEELDDLFKYLYKRKDPGAFKSLLVSQFNIIDGFVSRIDREIANARQGKEAYIIIKLNNLEEKGMIDKLYEASRAGVKIDMIIRSICCLIPGVPGMSENITIRRIVGRFLEHGRIIWFHNDGKDELFMGSADWMKRNLKGRIEVKFPIKDKELRNQVKELLRVQLKDNTKAVMLDQNINNIPIKVKQGQRLYNAQMDTYSIIKRWEDMG</sequence>
<dbReference type="GO" id="GO:0005524">
    <property type="term" value="F:ATP binding"/>
    <property type="evidence" value="ECO:0007669"/>
    <property type="project" value="UniProtKB-KW"/>
</dbReference>
<gene>
    <name evidence="6" type="primary">ppk</name>
    <name evidence="12" type="ORF">SAMN04488028_102499</name>
</gene>
<dbReference type="Gene3D" id="3.30.1840.10">
    <property type="entry name" value="Polyphosphate kinase middle domain"/>
    <property type="match status" value="1"/>
</dbReference>
<evidence type="ECO:0000313" key="12">
    <source>
        <dbReference type="EMBL" id="SHK01579.1"/>
    </source>
</evidence>
<dbReference type="InterPro" id="IPR036832">
    <property type="entry name" value="PPK_N_dom_sf"/>
</dbReference>
<feature type="active site" description="Phosphohistidine intermediate" evidence="6">
    <location>
        <position position="460"/>
    </location>
</feature>
<evidence type="ECO:0000313" key="13">
    <source>
        <dbReference type="Proteomes" id="UP000184474"/>
    </source>
</evidence>
<evidence type="ECO:0000256" key="3">
    <source>
        <dbReference type="ARBA" id="ARBA00022741"/>
    </source>
</evidence>
<accession>A0A1M6P0R8</accession>
<dbReference type="Gene3D" id="1.20.58.310">
    <property type="entry name" value="Polyphosphate kinase N-terminal domain"/>
    <property type="match status" value="1"/>
</dbReference>
<dbReference type="InterPro" id="IPR036830">
    <property type="entry name" value="PP_kinase_middle_dom_sf"/>
</dbReference>
<feature type="domain" description="Polyphosphate kinase C-terminal" evidence="10">
    <location>
        <begin position="529"/>
        <end position="700"/>
    </location>
</feature>
<comment type="PTM">
    <text evidence="6 7">An intermediate of this reaction is the autophosphorylated ppk in which a phosphate is covalently linked to a histidine residue through a N-P bond.</text>
</comment>
<feature type="domain" description="Polyphosphate kinase middle" evidence="8">
    <location>
        <begin position="151"/>
        <end position="330"/>
    </location>
</feature>
<dbReference type="EMBL" id="FRAA01000002">
    <property type="protein sequence ID" value="SHK01579.1"/>
    <property type="molecule type" value="Genomic_DNA"/>
</dbReference>
<dbReference type="PANTHER" id="PTHR30218:SF0">
    <property type="entry name" value="POLYPHOSPHATE KINASE"/>
    <property type="match status" value="1"/>
</dbReference>
<reference evidence="13" key="1">
    <citation type="submission" date="2016-11" db="EMBL/GenBank/DDBJ databases">
        <authorList>
            <person name="Varghese N."/>
            <person name="Submissions S."/>
        </authorList>
    </citation>
    <scope>NUCLEOTIDE SEQUENCE [LARGE SCALE GENOMIC DNA]</scope>
    <source>
        <strain evidence="13">DSM 26134</strain>
    </source>
</reference>
<keyword evidence="13" id="KW-1185">Reference proteome</keyword>